<dbReference type="InterPro" id="IPR000631">
    <property type="entry name" value="CARKD"/>
</dbReference>
<organism evidence="9 10">
    <name type="scientific">[Candida] anglica</name>
    <dbReference type="NCBI Taxonomy" id="148631"/>
    <lineage>
        <taxon>Eukaryota</taxon>
        <taxon>Fungi</taxon>
        <taxon>Dikarya</taxon>
        <taxon>Ascomycota</taxon>
        <taxon>Saccharomycotina</taxon>
        <taxon>Pichiomycetes</taxon>
        <taxon>Debaryomycetaceae</taxon>
        <taxon>Kurtzmaniella</taxon>
    </lineage>
</organism>
<feature type="binding site" evidence="7">
    <location>
        <position position="127"/>
    </location>
    <ligand>
        <name>(6S)-NADPHX</name>
        <dbReference type="ChEBI" id="CHEBI:64076"/>
    </ligand>
</feature>
<reference evidence="9 10" key="1">
    <citation type="submission" date="2024-01" db="EMBL/GenBank/DDBJ databases">
        <authorList>
            <consortium name="Genoscope - CEA"/>
            <person name="William W."/>
        </authorList>
    </citation>
    <scope>NUCLEOTIDE SEQUENCE [LARGE SCALE GENOMIC DNA]</scope>
    <source>
        <strain evidence="9 10">29B2s-10</strain>
    </source>
</reference>
<feature type="binding site" evidence="7">
    <location>
        <position position="252"/>
    </location>
    <ligand>
        <name>(6S)-NADPHX</name>
        <dbReference type="ChEBI" id="CHEBI:64076"/>
    </ligand>
</feature>
<dbReference type="Gene3D" id="3.40.1190.20">
    <property type="match status" value="1"/>
</dbReference>
<evidence type="ECO:0000313" key="9">
    <source>
        <dbReference type="EMBL" id="CAK7907175.1"/>
    </source>
</evidence>
<feature type="domain" description="YjeF C-terminal" evidence="8">
    <location>
        <begin position="10"/>
        <end position="326"/>
    </location>
</feature>
<evidence type="ECO:0000256" key="6">
    <source>
        <dbReference type="ARBA" id="ARBA00047472"/>
    </source>
</evidence>
<keyword evidence="5 7" id="KW-0456">Lyase</keyword>
<keyword evidence="3" id="KW-0521">NADP</keyword>
<keyword evidence="4 7" id="KW-0520">NAD</keyword>
<comment type="catalytic activity">
    <reaction evidence="7">
        <text>(6S)-NADHX + ATP = ADP + phosphate + NADH + H(+)</text>
        <dbReference type="Rhea" id="RHEA:19017"/>
        <dbReference type="ChEBI" id="CHEBI:15378"/>
        <dbReference type="ChEBI" id="CHEBI:30616"/>
        <dbReference type="ChEBI" id="CHEBI:43474"/>
        <dbReference type="ChEBI" id="CHEBI:57945"/>
        <dbReference type="ChEBI" id="CHEBI:64074"/>
        <dbReference type="ChEBI" id="CHEBI:456216"/>
        <dbReference type="EC" id="4.2.1.93"/>
    </reaction>
</comment>
<dbReference type="EMBL" id="OZ004257">
    <property type="protein sequence ID" value="CAK7907175.1"/>
    <property type="molecule type" value="Genomic_DNA"/>
</dbReference>
<evidence type="ECO:0000256" key="2">
    <source>
        <dbReference type="ARBA" id="ARBA00022840"/>
    </source>
</evidence>
<proteinExistence type="inferred from homology"/>
<comment type="catalytic activity">
    <reaction evidence="6 7">
        <text>(6S)-NADPHX + ATP = ADP + phosphate + NADPH + H(+)</text>
        <dbReference type="Rhea" id="RHEA:32231"/>
        <dbReference type="ChEBI" id="CHEBI:15378"/>
        <dbReference type="ChEBI" id="CHEBI:30616"/>
        <dbReference type="ChEBI" id="CHEBI:43474"/>
        <dbReference type="ChEBI" id="CHEBI:57783"/>
        <dbReference type="ChEBI" id="CHEBI:64076"/>
        <dbReference type="ChEBI" id="CHEBI:456216"/>
        <dbReference type="EC" id="4.2.1.93"/>
    </reaction>
</comment>
<evidence type="ECO:0000256" key="1">
    <source>
        <dbReference type="ARBA" id="ARBA00022741"/>
    </source>
</evidence>
<dbReference type="HAMAP" id="MF_01965">
    <property type="entry name" value="NADHX_dehydratase"/>
    <property type="match status" value="1"/>
</dbReference>
<evidence type="ECO:0000256" key="4">
    <source>
        <dbReference type="ARBA" id="ARBA00023027"/>
    </source>
</evidence>
<protein>
    <recommendedName>
        <fullName evidence="7">ATP-dependent (S)-NAD(P)H-hydrate dehydratase</fullName>
        <ecNumber evidence="7">4.2.1.93</ecNumber>
    </recommendedName>
    <alternativeName>
        <fullName evidence="7">ATP-dependent NAD(P)HX dehydratase</fullName>
    </alternativeName>
</protein>
<evidence type="ECO:0000256" key="5">
    <source>
        <dbReference type="ARBA" id="ARBA00023239"/>
    </source>
</evidence>
<keyword evidence="10" id="KW-1185">Reference proteome</keyword>
<comment type="cofactor">
    <cofactor evidence="7">
        <name>Mg(2+)</name>
        <dbReference type="ChEBI" id="CHEBI:18420"/>
    </cofactor>
</comment>
<comment type="function">
    <text evidence="7">Catalyzes the dehydration of the S-form of NAD(P)HX at the expense of ATP, which is converted to ADP. Together with NAD(P)HX epimerase, which catalyzes the epimerization of the S- and R-forms, the enzyme allows the repair of both epimers of NAD(P)HX, a damaged form of NAD(P)H that is a result of enzymatic or heat-dependent hydration.</text>
</comment>
<feature type="binding site" evidence="7">
    <location>
        <begin position="223"/>
        <end position="227"/>
    </location>
    <ligand>
        <name>ATP</name>
        <dbReference type="ChEBI" id="CHEBI:30616"/>
    </ligand>
</feature>
<keyword evidence="7" id="KW-0963">Cytoplasm</keyword>
<feature type="binding site" evidence="7">
    <location>
        <begin position="180"/>
        <end position="186"/>
    </location>
    <ligand>
        <name>(6S)-NADPHX</name>
        <dbReference type="ChEBI" id="CHEBI:64076"/>
    </ligand>
</feature>
<dbReference type="PROSITE" id="PS51383">
    <property type="entry name" value="YJEF_C_3"/>
    <property type="match status" value="1"/>
</dbReference>
<accession>A0ABP0ECB1</accession>
<dbReference type="Proteomes" id="UP001497600">
    <property type="component" value="Chromosome E"/>
</dbReference>
<keyword evidence="1 7" id="KW-0547">Nucleotide-binding</keyword>
<dbReference type="SUPFAM" id="SSF53613">
    <property type="entry name" value="Ribokinase-like"/>
    <property type="match status" value="1"/>
</dbReference>
<keyword evidence="2 7" id="KW-0067">ATP-binding</keyword>
<dbReference type="PROSITE" id="PS01050">
    <property type="entry name" value="YJEF_C_2"/>
    <property type="match status" value="1"/>
</dbReference>
<evidence type="ECO:0000259" key="8">
    <source>
        <dbReference type="PROSITE" id="PS51383"/>
    </source>
</evidence>
<sequence>MLRNKSQKELLQLSKRVVQPLLPHFHKGQAGRIAVIGGCEDYTGAPFFASHSAALLGCDLSHIICERNAAQVIKSYSPDLMVHPYLYDSNSRDKNDGLNDEEFIDDKILPKVVSVLSRMHLVVIGPGFGRDPLMIQTLTRLIEEVKVLNIPLILDADALYVLSKDPKIISNYQKAVLTPNVIEFKRLANAVGEEVDSNANLDESIELTVKLSKLLGGVTIVRKGAQEIIAQNDHFVVNEMPGSNRRVGGQGDTLAGAMATFLTWSSNYQAGVWGKPDLNQEDSNLLACFAAASTVRLASSKAFKKYGRAMQTSNVHEYLGETFSELFPESIDEIH</sequence>
<keyword evidence="7" id="KW-0597">Phosphoprotein</keyword>
<dbReference type="PANTHER" id="PTHR12592">
    <property type="entry name" value="ATP-DEPENDENT (S)-NAD(P)H-HYDRATE DEHYDRATASE FAMILY MEMBER"/>
    <property type="match status" value="1"/>
</dbReference>
<evidence type="ECO:0000256" key="7">
    <source>
        <dbReference type="HAMAP-Rule" id="MF_03157"/>
    </source>
</evidence>
<evidence type="ECO:0000313" key="10">
    <source>
        <dbReference type="Proteomes" id="UP001497600"/>
    </source>
</evidence>
<evidence type="ECO:0000256" key="3">
    <source>
        <dbReference type="ARBA" id="ARBA00022857"/>
    </source>
</evidence>
<dbReference type="NCBIfam" id="TIGR00196">
    <property type="entry name" value="yjeF_cterm"/>
    <property type="match status" value="1"/>
</dbReference>
<gene>
    <name evidence="9" type="primary">NNR2</name>
    <name evidence="9" type="ORF">CAAN4_E04258</name>
</gene>
<name>A0ABP0ECB1_9ASCO</name>
<dbReference type="InterPro" id="IPR017953">
    <property type="entry name" value="Carbohydrate_kinase_pred_CS"/>
</dbReference>
<dbReference type="InterPro" id="IPR029056">
    <property type="entry name" value="Ribokinase-like"/>
</dbReference>
<feature type="binding site" evidence="7">
    <location>
        <begin position="242"/>
        <end position="251"/>
    </location>
    <ligand>
        <name>ATP</name>
        <dbReference type="ChEBI" id="CHEBI:30616"/>
    </ligand>
</feature>
<comment type="subcellular location">
    <subcellularLocation>
        <location evidence="7">Cytoplasm</location>
    </subcellularLocation>
</comment>
<dbReference type="EC" id="4.2.1.93" evidence="7"/>
<dbReference type="PANTHER" id="PTHR12592:SF0">
    <property type="entry name" value="ATP-DEPENDENT (S)-NAD(P)H-HYDRATE DEHYDRATASE"/>
    <property type="match status" value="1"/>
</dbReference>
<dbReference type="Pfam" id="PF01256">
    <property type="entry name" value="Carb_kinase"/>
    <property type="match status" value="1"/>
</dbReference>
<comment type="similarity">
    <text evidence="7">Belongs to the NnrD/CARKD family.</text>
</comment>
<dbReference type="CDD" id="cd01171">
    <property type="entry name" value="YXKO-related"/>
    <property type="match status" value="1"/>
</dbReference>